<evidence type="ECO:0000313" key="2">
    <source>
        <dbReference type="EMBL" id="PJA46229.1"/>
    </source>
</evidence>
<feature type="region of interest" description="Disordered" evidence="1">
    <location>
        <begin position="133"/>
        <end position="152"/>
    </location>
</feature>
<dbReference type="EMBL" id="PFWT01000013">
    <property type="protein sequence ID" value="PJA46229.1"/>
    <property type="molecule type" value="Genomic_DNA"/>
</dbReference>
<dbReference type="AlphaFoldDB" id="A0A2M7XEC1"/>
<organism evidence="2 3">
    <name type="scientific">Candidatus Uhrbacteria bacterium CG_4_9_14_3_um_filter_41_35</name>
    <dbReference type="NCBI Taxonomy" id="1975034"/>
    <lineage>
        <taxon>Bacteria</taxon>
        <taxon>Candidatus Uhriibacteriota</taxon>
    </lineage>
</organism>
<accession>A0A2M7XEC1</accession>
<evidence type="ECO:0000313" key="3">
    <source>
        <dbReference type="Proteomes" id="UP000231263"/>
    </source>
</evidence>
<feature type="compositionally biased region" description="Low complexity" evidence="1">
    <location>
        <begin position="134"/>
        <end position="144"/>
    </location>
</feature>
<sequence length="170" mass="18232">MRGPPSVRRGRQRRPHRGAPVALLAGRGQAERRGRGSRRGRGGLSSPYDRGSRRGQGGRGRNRQAASAQACACCRAGCGRTGPHHPRNASQQRCACVREGPGTCPGASRSKCPVRSRCSLDERAARARQHLRSRACSASGGARRAPQDPGGVKLRLYHPRTKFGAGVVFY</sequence>
<feature type="compositionally biased region" description="Basic residues" evidence="1">
    <location>
        <begin position="8"/>
        <end position="17"/>
    </location>
</feature>
<gene>
    <name evidence="2" type="ORF">CO173_03345</name>
</gene>
<feature type="region of interest" description="Disordered" evidence="1">
    <location>
        <begin position="1"/>
        <end position="63"/>
    </location>
</feature>
<reference evidence="3" key="1">
    <citation type="submission" date="2017-09" db="EMBL/GenBank/DDBJ databases">
        <title>Depth-based differentiation of microbial function through sediment-hosted aquifers and enrichment of novel symbionts in the deep terrestrial subsurface.</title>
        <authorList>
            <person name="Probst A.J."/>
            <person name="Ladd B."/>
            <person name="Jarett J.K."/>
            <person name="Geller-Mcgrath D.E."/>
            <person name="Sieber C.M.K."/>
            <person name="Emerson J.B."/>
            <person name="Anantharaman K."/>
            <person name="Thomas B.C."/>
            <person name="Malmstrom R."/>
            <person name="Stieglmeier M."/>
            <person name="Klingl A."/>
            <person name="Woyke T."/>
            <person name="Ryan C.M."/>
            <person name="Banfield J.F."/>
        </authorList>
    </citation>
    <scope>NUCLEOTIDE SEQUENCE [LARGE SCALE GENOMIC DNA]</scope>
</reference>
<name>A0A2M7XEC1_9BACT</name>
<dbReference type="Proteomes" id="UP000231263">
    <property type="component" value="Unassembled WGS sequence"/>
</dbReference>
<comment type="caution">
    <text evidence="2">The sequence shown here is derived from an EMBL/GenBank/DDBJ whole genome shotgun (WGS) entry which is preliminary data.</text>
</comment>
<proteinExistence type="predicted"/>
<protein>
    <submittedName>
        <fullName evidence="2">Uncharacterized protein</fullName>
    </submittedName>
</protein>
<evidence type="ECO:0000256" key="1">
    <source>
        <dbReference type="SAM" id="MobiDB-lite"/>
    </source>
</evidence>